<dbReference type="Pfam" id="PF04397">
    <property type="entry name" value="LytTR"/>
    <property type="match status" value="1"/>
</dbReference>
<feature type="domain" description="HTH LytTR-type" evidence="1">
    <location>
        <begin position="10"/>
        <end position="79"/>
    </location>
</feature>
<dbReference type="PROSITE" id="PS50930">
    <property type="entry name" value="HTH_LYTTR"/>
    <property type="match status" value="1"/>
</dbReference>
<protein>
    <submittedName>
        <fullName evidence="2">LytTr DNA-binding domain-containing protein</fullName>
    </submittedName>
</protein>
<dbReference type="AlphaFoldDB" id="A0A1G9A319"/>
<dbReference type="PANTHER" id="PTHR37299">
    <property type="entry name" value="TRANSCRIPTIONAL REGULATOR-RELATED"/>
    <property type="match status" value="1"/>
</dbReference>
<dbReference type="InterPro" id="IPR007492">
    <property type="entry name" value="LytTR_DNA-bd_dom"/>
</dbReference>
<evidence type="ECO:0000313" key="2">
    <source>
        <dbReference type="EMBL" id="SDK21779.1"/>
    </source>
</evidence>
<reference evidence="2 3" key="1">
    <citation type="submission" date="2016-10" db="EMBL/GenBank/DDBJ databases">
        <authorList>
            <person name="de Groot N.N."/>
        </authorList>
    </citation>
    <scope>NUCLEOTIDE SEQUENCE [LARGE SCALE GENOMIC DNA]</scope>
    <source>
        <strain evidence="2 3">CGMCC 1.6502</strain>
    </source>
</reference>
<keyword evidence="2" id="KW-0238">DNA-binding</keyword>
<evidence type="ECO:0000259" key="1">
    <source>
        <dbReference type="PROSITE" id="PS50930"/>
    </source>
</evidence>
<sequence length="109" mass="13071">MEIRVDQNKLIIQLREQIHLLSYQQILYIERFGKKTLVHTHDKEVSIHMSLKRIEKVLPAYFIRTHQSYLINKHRISELIAINKDLYECVFENEKSALVKKKVIEKLIS</sequence>
<dbReference type="RefSeq" id="WP_175559328.1">
    <property type="nucleotide sequence ID" value="NZ_FNFL01000003.1"/>
</dbReference>
<organism evidence="2 3">
    <name type="scientific">Sediminibacillus albus</name>
    <dbReference type="NCBI Taxonomy" id="407036"/>
    <lineage>
        <taxon>Bacteria</taxon>
        <taxon>Bacillati</taxon>
        <taxon>Bacillota</taxon>
        <taxon>Bacilli</taxon>
        <taxon>Bacillales</taxon>
        <taxon>Bacillaceae</taxon>
        <taxon>Sediminibacillus</taxon>
    </lineage>
</organism>
<dbReference type="Proteomes" id="UP000198694">
    <property type="component" value="Unassembled WGS sequence"/>
</dbReference>
<dbReference type="InterPro" id="IPR046947">
    <property type="entry name" value="LytR-like"/>
</dbReference>
<dbReference type="EMBL" id="FNFL01000003">
    <property type="protein sequence ID" value="SDK21779.1"/>
    <property type="molecule type" value="Genomic_DNA"/>
</dbReference>
<dbReference type="GO" id="GO:0000156">
    <property type="term" value="F:phosphorelay response regulator activity"/>
    <property type="evidence" value="ECO:0007669"/>
    <property type="project" value="InterPro"/>
</dbReference>
<dbReference type="SMART" id="SM00850">
    <property type="entry name" value="LytTR"/>
    <property type="match status" value="1"/>
</dbReference>
<dbReference type="Gene3D" id="2.40.50.1020">
    <property type="entry name" value="LytTr DNA-binding domain"/>
    <property type="match status" value="1"/>
</dbReference>
<proteinExistence type="predicted"/>
<gene>
    <name evidence="2" type="ORF">SAMN05216243_2388</name>
</gene>
<name>A0A1G9A319_9BACI</name>
<dbReference type="PANTHER" id="PTHR37299:SF1">
    <property type="entry name" value="STAGE 0 SPORULATION PROTEIN A HOMOLOG"/>
    <property type="match status" value="1"/>
</dbReference>
<evidence type="ECO:0000313" key="3">
    <source>
        <dbReference type="Proteomes" id="UP000198694"/>
    </source>
</evidence>
<dbReference type="STRING" id="407036.SAMN05216243_2388"/>
<dbReference type="GO" id="GO:0003677">
    <property type="term" value="F:DNA binding"/>
    <property type="evidence" value="ECO:0007669"/>
    <property type="project" value="UniProtKB-KW"/>
</dbReference>
<keyword evidence="3" id="KW-1185">Reference proteome</keyword>
<accession>A0A1G9A319</accession>